<dbReference type="PANTHER" id="PTHR31917">
    <property type="entry name" value="AGENET DOMAIN-CONTAINING PROTEIN-RELATED"/>
    <property type="match status" value="1"/>
</dbReference>
<evidence type="ECO:0000256" key="1">
    <source>
        <dbReference type="SAM" id="MobiDB-lite"/>
    </source>
</evidence>
<keyword evidence="4" id="KW-1185">Reference proteome</keyword>
<feature type="domain" description="Agenet" evidence="2">
    <location>
        <begin position="114"/>
        <end position="171"/>
    </location>
</feature>
<evidence type="ECO:0000313" key="4">
    <source>
        <dbReference type="Proteomes" id="UP000593564"/>
    </source>
</evidence>
<dbReference type="Pfam" id="PF22970">
    <property type="entry name" value="DUF7028"/>
    <property type="match status" value="1"/>
</dbReference>
<dbReference type="SMR" id="A0A7J7H120"/>
<dbReference type="Proteomes" id="UP000593564">
    <property type="component" value="Unassembled WGS sequence"/>
</dbReference>
<protein>
    <recommendedName>
        <fullName evidence="2">Agenet domain-containing protein</fullName>
    </recommendedName>
</protein>
<sequence>MADDIGEVGSSQKKRKRKTLSNRPKLLVDDKVEVRSIKDKLGGSWRSGIVITRENQARRVQYDHLFYDNSIQPHIESIKVHPIVDGIIPASRVIPCNHRGLIRPLPPPVDFTKCSLQYGYCVDVYHTKAWWEGVIFDHEHGSECRTIFFPDVDLEIQFKFDMLRITQDWDEFTEDWKIRGKWLFLELVEEFEQEWPVRISVKQIWHQVREKKGFQKLMEWTSTLRSTWKILVWEVIFDNCKRTLNQILLDAMSRPEAGSGNSPSVILVENDGSDSRLLSTGNANNNFISITEDDKLGTNLSTNSLTPFNKDELFKSPVGANKSSSCVPSGNDNVPRTEFGPDEVDKRVSVAVSDGPFVSPLLAQQPNTCLEVSVIRPPDDRVVKCESEYCPQAMVDYYLLGSVEKNDNWKCYKGAKVKELQFKAKKHLTAVGWSFWYISKGQNRELRYTSPKGRSYNSLRTACKGYLDEEGILF</sequence>
<proteinExistence type="predicted"/>
<evidence type="ECO:0000259" key="2">
    <source>
        <dbReference type="SMART" id="SM00743"/>
    </source>
</evidence>
<dbReference type="InterPro" id="IPR014002">
    <property type="entry name" value="Agenet_dom_plant"/>
</dbReference>
<reference evidence="3 4" key="2">
    <citation type="submission" date="2020-07" db="EMBL/GenBank/DDBJ databases">
        <title>Genome assembly of wild tea tree DASZ reveals pedigree and selection history of tea varieties.</title>
        <authorList>
            <person name="Zhang W."/>
        </authorList>
    </citation>
    <scope>NUCLEOTIDE SEQUENCE [LARGE SCALE GENOMIC DNA]</scope>
    <source>
        <strain evidence="4">cv. G240</strain>
        <tissue evidence="3">Leaf</tissue>
    </source>
</reference>
<feature type="domain" description="Agenet" evidence="2">
    <location>
        <begin position="24"/>
        <end position="86"/>
    </location>
</feature>
<dbReference type="AlphaFoldDB" id="A0A7J7H120"/>
<organism evidence="3 4">
    <name type="scientific">Camellia sinensis</name>
    <name type="common">Tea plant</name>
    <name type="synonym">Thea sinensis</name>
    <dbReference type="NCBI Taxonomy" id="4442"/>
    <lineage>
        <taxon>Eukaryota</taxon>
        <taxon>Viridiplantae</taxon>
        <taxon>Streptophyta</taxon>
        <taxon>Embryophyta</taxon>
        <taxon>Tracheophyta</taxon>
        <taxon>Spermatophyta</taxon>
        <taxon>Magnoliopsida</taxon>
        <taxon>eudicotyledons</taxon>
        <taxon>Gunneridae</taxon>
        <taxon>Pentapetalae</taxon>
        <taxon>asterids</taxon>
        <taxon>Ericales</taxon>
        <taxon>Theaceae</taxon>
        <taxon>Camellia</taxon>
    </lineage>
</organism>
<dbReference type="InterPro" id="IPR008395">
    <property type="entry name" value="Agenet-like_dom"/>
</dbReference>
<dbReference type="PANTHER" id="PTHR31917:SF147">
    <property type="entry name" value="AGENET DOMAIN-CONTAINING PROTEIN"/>
    <property type="match status" value="1"/>
</dbReference>
<accession>A0A7J7H120</accession>
<dbReference type="InterPro" id="IPR054292">
    <property type="entry name" value="DUF7028"/>
</dbReference>
<dbReference type="Pfam" id="PF05641">
    <property type="entry name" value="Agenet"/>
    <property type="match status" value="1"/>
</dbReference>
<dbReference type="SMART" id="SM00743">
    <property type="entry name" value="Agenet"/>
    <property type="match status" value="2"/>
</dbReference>
<evidence type="ECO:0000313" key="3">
    <source>
        <dbReference type="EMBL" id="KAF5945338.1"/>
    </source>
</evidence>
<feature type="region of interest" description="Disordered" evidence="1">
    <location>
        <begin position="1"/>
        <end position="22"/>
    </location>
</feature>
<gene>
    <name evidence="3" type="ORF">HYC85_015566</name>
</gene>
<dbReference type="EMBL" id="JACBKZ010000007">
    <property type="protein sequence ID" value="KAF5945338.1"/>
    <property type="molecule type" value="Genomic_DNA"/>
</dbReference>
<name>A0A7J7H120_CAMSI</name>
<reference evidence="4" key="1">
    <citation type="journal article" date="2020" name="Nat. Commun.">
        <title>Genome assembly of wild tea tree DASZ reveals pedigree and selection history of tea varieties.</title>
        <authorList>
            <person name="Zhang W."/>
            <person name="Zhang Y."/>
            <person name="Qiu H."/>
            <person name="Guo Y."/>
            <person name="Wan H."/>
            <person name="Zhang X."/>
            <person name="Scossa F."/>
            <person name="Alseekh S."/>
            <person name="Zhang Q."/>
            <person name="Wang P."/>
            <person name="Xu L."/>
            <person name="Schmidt M.H."/>
            <person name="Jia X."/>
            <person name="Li D."/>
            <person name="Zhu A."/>
            <person name="Guo F."/>
            <person name="Chen W."/>
            <person name="Ni D."/>
            <person name="Usadel B."/>
            <person name="Fernie A.R."/>
            <person name="Wen W."/>
        </authorList>
    </citation>
    <scope>NUCLEOTIDE SEQUENCE [LARGE SCALE GENOMIC DNA]</scope>
    <source>
        <strain evidence="4">cv. G240</strain>
    </source>
</reference>
<comment type="caution">
    <text evidence="3">The sequence shown here is derived from an EMBL/GenBank/DDBJ whole genome shotgun (WGS) entry which is preliminary data.</text>
</comment>